<feature type="domain" description="Alcohol dehydrogenase-like N-terminal" evidence="10">
    <location>
        <begin position="48"/>
        <end position="151"/>
    </location>
</feature>
<dbReference type="SUPFAM" id="SSF51735">
    <property type="entry name" value="NAD(P)-binding Rossmann-fold domains"/>
    <property type="match status" value="1"/>
</dbReference>
<dbReference type="InterPro" id="IPR013149">
    <property type="entry name" value="ADH-like_C"/>
</dbReference>
<dbReference type="InterPro" id="IPR002328">
    <property type="entry name" value="ADH_Zn_CS"/>
</dbReference>
<keyword evidence="8" id="KW-0732">Signal</keyword>
<evidence type="ECO:0000256" key="3">
    <source>
        <dbReference type="ARBA" id="ARBA00022723"/>
    </source>
</evidence>
<dbReference type="Gene3D" id="3.90.180.10">
    <property type="entry name" value="Medium-chain alcohol dehydrogenases, catalytic domain"/>
    <property type="match status" value="1"/>
</dbReference>
<gene>
    <name evidence="11" type="ORF">CLO192961_LOCUS197078</name>
</gene>
<sequence length="390" mass="41465">MHSLNLLRAVAALAPVCSAQKTMRGVVFSGTPYEVTVQDLPLPTILDPTDAIVRITTTGICGTDLHMYRGLLAQGDKPYTLGHEAIGYVSEIGSSVTSLSVGDYVVISDLVTSGHLELEPAFGTFFGASAELDGLQAEYARVPYADVNLIPVPLTHNTTSLSQEQDYLLIGDIFATAWSALTWSNFEPGDTVAVFGAGPVGLLAAYSAFLRGASRVYSVDHVAQRLELAASIGAIPINFVEGDPVQQILAHEPDGVMRSVDCVGYESLNADLEIEGGIIVRQMIDVTHREGGIGIVGVHAASPDGPLSPRAHVVSPNATISMTSFFTKNLSIRGGNVNAKEFAPILVPLIASGVAHPGFISSSVIDIEKAPEYYGRFNRTEESKVFIHFP</sequence>
<proteinExistence type="inferred from homology"/>
<dbReference type="Pfam" id="PF08240">
    <property type="entry name" value="ADH_N"/>
    <property type="match status" value="1"/>
</dbReference>
<comment type="similarity">
    <text evidence="2 7">Belongs to the zinc-containing alcohol dehydrogenase family.</text>
</comment>
<dbReference type="Gene3D" id="3.40.50.720">
    <property type="entry name" value="NAD(P)-binding Rossmann-like Domain"/>
    <property type="match status" value="1"/>
</dbReference>
<feature type="chain" id="PRO_5047469864" description="Enoyl reductase (ER) domain-containing protein" evidence="8">
    <location>
        <begin position="20"/>
        <end position="390"/>
    </location>
</feature>
<evidence type="ECO:0000256" key="1">
    <source>
        <dbReference type="ARBA" id="ARBA00001947"/>
    </source>
</evidence>
<comment type="cofactor">
    <cofactor evidence="1 7">
        <name>Zn(2+)</name>
        <dbReference type="ChEBI" id="CHEBI:29105"/>
    </cofactor>
</comment>
<evidence type="ECO:0000313" key="11">
    <source>
        <dbReference type="EMBL" id="VUC26793.1"/>
    </source>
</evidence>
<dbReference type="PANTHER" id="PTHR42813:SF3">
    <property type="entry name" value="GLUTATHIONE-INDEPENDENT FORMALDEHYDE DEHYDROGENASE"/>
    <property type="match status" value="1"/>
</dbReference>
<dbReference type="Pfam" id="PF00107">
    <property type="entry name" value="ADH_zinc_N"/>
    <property type="match status" value="1"/>
</dbReference>
<evidence type="ECO:0008006" key="13">
    <source>
        <dbReference type="Google" id="ProtNLM"/>
    </source>
</evidence>
<organism evidence="11 12">
    <name type="scientific">Bionectria ochroleuca</name>
    <name type="common">Gliocladium roseum</name>
    <dbReference type="NCBI Taxonomy" id="29856"/>
    <lineage>
        <taxon>Eukaryota</taxon>
        <taxon>Fungi</taxon>
        <taxon>Dikarya</taxon>
        <taxon>Ascomycota</taxon>
        <taxon>Pezizomycotina</taxon>
        <taxon>Sordariomycetes</taxon>
        <taxon>Hypocreomycetidae</taxon>
        <taxon>Hypocreales</taxon>
        <taxon>Bionectriaceae</taxon>
        <taxon>Clonostachys</taxon>
    </lineage>
</organism>
<protein>
    <recommendedName>
        <fullName evidence="13">Enoyl reductase (ER) domain-containing protein</fullName>
    </recommendedName>
</protein>
<dbReference type="Proteomes" id="UP000766486">
    <property type="component" value="Unassembled WGS sequence"/>
</dbReference>
<evidence type="ECO:0000313" key="12">
    <source>
        <dbReference type="Proteomes" id="UP000766486"/>
    </source>
</evidence>
<comment type="caution">
    <text evidence="11">The sequence shown here is derived from an EMBL/GenBank/DDBJ whole genome shotgun (WGS) entry which is preliminary data.</text>
</comment>
<name>A0ABY6U9A4_BIOOC</name>
<evidence type="ECO:0000256" key="2">
    <source>
        <dbReference type="ARBA" id="ARBA00008072"/>
    </source>
</evidence>
<accession>A0ABY6U9A4</accession>
<evidence type="ECO:0000256" key="8">
    <source>
        <dbReference type="SAM" id="SignalP"/>
    </source>
</evidence>
<dbReference type="InterPro" id="IPR013154">
    <property type="entry name" value="ADH-like_N"/>
</dbReference>
<dbReference type="PANTHER" id="PTHR42813">
    <property type="entry name" value="ZINC-TYPE ALCOHOL DEHYDROGENASE-LIKE"/>
    <property type="match status" value="1"/>
</dbReference>
<dbReference type="InterPro" id="IPR011032">
    <property type="entry name" value="GroES-like_sf"/>
</dbReference>
<evidence type="ECO:0000256" key="4">
    <source>
        <dbReference type="ARBA" id="ARBA00022833"/>
    </source>
</evidence>
<dbReference type="PROSITE" id="PS00059">
    <property type="entry name" value="ADH_ZINC"/>
    <property type="match status" value="1"/>
</dbReference>
<feature type="signal peptide" evidence="8">
    <location>
        <begin position="1"/>
        <end position="19"/>
    </location>
</feature>
<evidence type="ECO:0000256" key="6">
    <source>
        <dbReference type="ARBA" id="ARBA00023027"/>
    </source>
</evidence>
<keyword evidence="6" id="KW-0520">NAD</keyword>
<evidence type="ECO:0000259" key="9">
    <source>
        <dbReference type="Pfam" id="PF00107"/>
    </source>
</evidence>
<evidence type="ECO:0000256" key="5">
    <source>
        <dbReference type="ARBA" id="ARBA00023002"/>
    </source>
</evidence>
<dbReference type="EMBL" id="CABFNS010000757">
    <property type="protein sequence ID" value="VUC26793.1"/>
    <property type="molecule type" value="Genomic_DNA"/>
</dbReference>
<evidence type="ECO:0000256" key="7">
    <source>
        <dbReference type="RuleBase" id="RU361277"/>
    </source>
</evidence>
<keyword evidence="3 7" id="KW-0479">Metal-binding</keyword>
<keyword evidence="5" id="KW-0560">Oxidoreductase</keyword>
<keyword evidence="12" id="KW-1185">Reference proteome</keyword>
<dbReference type="SUPFAM" id="SSF50129">
    <property type="entry name" value="GroES-like"/>
    <property type="match status" value="1"/>
</dbReference>
<reference evidence="11 12" key="1">
    <citation type="submission" date="2019-06" db="EMBL/GenBank/DDBJ databases">
        <authorList>
            <person name="Broberg M."/>
        </authorList>
    </citation>
    <scope>NUCLEOTIDE SEQUENCE [LARGE SCALE GENOMIC DNA]</scope>
</reference>
<dbReference type="CDD" id="cd08282">
    <property type="entry name" value="PFDH_like"/>
    <property type="match status" value="1"/>
</dbReference>
<evidence type="ECO:0000259" key="10">
    <source>
        <dbReference type="Pfam" id="PF08240"/>
    </source>
</evidence>
<feature type="domain" description="Alcohol dehydrogenase-like C-terminal" evidence="9">
    <location>
        <begin position="199"/>
        <end position="350"/>
    </location>
</feature>
<dbReference type="InterPro" id="IPR036291">
    <property type="entry name" value="NAD(P)-bd_dom_sf"/>
</dbReference>
<keyword evidence="4 7" id="KW-0862">Zinc</keyword>